<feature type="domain" description="Agglutinin" evidence="1">
    <location>
        <begin position="1"/>
        <end position="152"/>
    </location>
</feature>
<dbReference type="Gene3D" id="2.80.10.50">
    <property type="match status" value="1"/>
</dbReference>
<organism evidence="2 3">
    <name type="scientific">Prunus dulcis</name>
    <name type="common">Almond</name>
    <name type="synonym">Amygdalus dulcis</name>
    <dbReference type="NCBI Taxonomy" id="3755"/>
    <lineage>
        <taxon>Eukaryota</taxon>
        <taxon>Viridiplantae</taxon>
        <taxon>Streptophyta</taxon>
        <taxon>Embryophyta</taxon>
        <taxon>Tracheophyta</taxon>
        <taxon>Spermatophyta</taxon>
        <taxon>Magnoliopsida</taxon>
        <taxon>eudicotyledons</taxon>
        <taxon>Gunneridae</taxon>
        <taxon>Pentapetalae</taxon>
        <taxon>rosids</taxon>
        <taxon>fabids</taxon>
        <taxon>Rosales</taxon>
        <taxon>Rosaceae</taxon>
        <taxon>Amygdaloideae</taxon>
        <taxon>Amygdaleae</taxon>
        <taxon>Prunus</taxon>
    </lineage>
</organism>
<accession>A0A5E4EUB7</accession>
<dbReference type="CDD" id="cd00257">
    <property type="entry name" value="beta-trefoil_FSCN-like"/>
    <property type="match status" value="1"/>
</dbReference>
<dbReference type="Gramene" id="VVA19284">
    <property type="protein sequence ID" value="VVA19284"/>
    <property type="gene ID" value="Prudul26B006200"/>
</dbReference>
<dbReference type="PANTHER" id="PTHR39244:SF5">
    <property type="entry name" value="NATTERIN-3-LIKE"/>
    <property type="match status" value="1"/>
</dbReference>
<name>A0A5E4EUB7_PRUDU</name>
<dbReference type="PANTHER" id="PTHR39244">
    <property type="entry name" value="NATTERIN-4"/>
    <property type="match status" value="1"/>
</dbReference>
<dbReference type="SMART" id="SM00791">
    <property type="entry name" value="Agglutinin"/>
    <property type="match status" value="1"/>
</dbReference>
<dbReference type="InParanoid" id="A0A5E4EUB7"/>
<gene>
    <name evidence="2" type="ORF">ALMOND_2B006200</name>
</gene>
<dbReference type="EMBL" id="CABIKO010000035">
    <property type="protein sequence ID" value="VVA19284.1"/>
    <property type="molecule type" value="Genomic_DNA"/>
</dbReference>
<protein>
    <submittedName>
        <fullName evidence="2">PREDICTED: amaranthin lectin</fullName>
    </submittedName>
</protein>
<keyword evidence="2" id="KW-0430">Lectin</keyword>
<evidence type="ECO:0000313" key="3">
    <source>
        <dbReference type="Proteomes" id="UP000327085"/>
    </source>
</evidence>
<dbReference type="GO" id="GO:0030246">
    <property type="term" value="F:carbohydrate binding"/>
    <property type="evidence" value="ECO:0007669"/>
    <property type="project" value="UniProtKB-KW"/>
</dbReference>
<dbReference type="InterPro" id="IPR008998">
    <property type="entry name" value="Agglutinin"/>
</dbReference>
<dbReference type="InterPro" id="IPR036242">
    <property type="entry name" value="Agglutinin_dom_sf"/>
</dbReference>
<dbReference type="Proteomes" id="UP000327085">
    <property type="component" value="Chromosome 5"/>
</dbReference>
<dbReference type="Pfam" id="PF07468">
    <property type="entry name" value="Agglutinin"/>
    <property type="match status" value="1"/>
</dbReference>
<evidence type="ECO:0000259" key="1">
    <source>
        <dbReference type="SMART" id="SM00791"/>
    </source>
</evidence>
<dbReference type="InterPro" id="IPR053237">
    <property type="entry name" value="Natterin_C"/>
</dbReference>
<evidence type="ECO:0000313" key="2">
    <source>
        <dbReference type="EMBL" id="VVA19284.1"/>
    </source>
</evidence>
<dbReference type="SUPFAM" id="SSF50382">
    <property type="entry name" value="Agglutinin"/>
    <property type="match status" value="1"/>
</dbReference>
<proteinExistence type="predicted"/>
<dbReference type="AlphaFoldDB" id="A0A5E4EUB7"/>
<sequence length="158" mass="18021">MAIPTGSLALKSVTLERYVVYIHKEVYPLNDVLECSGQDPESADATFQVAADAQDASLVNIKSSNGKYWRRADNESSWIVSDAVEIHEDQDSWECTLFRPVKVDDDPQNNRYRFQHAQLGYYIQPVAKWEGELILNAYQEATDDDQIFEVISKETQTL</sequence>
<reference evidence="3" key="1">
    <citation type="journal article" date="2020" name="Plant J.">
        <title>Transposons played a major role in the diversification between the closely related almond and peach genomes: results from the almond genome sequence.</title>
        <authorList>
            <person name="Alioto T."/>
            <person name="Alexiou K.G."/>
            <person name="Bardil A."/>
            <person name="Barteri F."/>
            <person name="Castanera R."/>
            <person name="Cruz F."/>
            <person name="Dhingra A."/>
            <person name="Duval H."/>
            <person name="Fernandez I Marti A."/>
            <person name="Frias L."/>
            <person name="Galan B."/>
            <person name="Garcia J.L."/>
            <person name="Howad W."/>
            <person name="Gomez-Garrido J."/>
            <person name="Gut M."/>
            <person name="Julca I."/>
            <person name="Morata J."/>
            <person name="Puigdomenech P."/>
            <person name="Ribeca P."/>
            <person name="Rubio Cabetas M.J."/>
            <person name="Vlasova A."/>
            <person name="Wirthensohn M."/>
            <person name="Garcia-Mas J."/>
            <person name="Gabaldon T."/>
            <person name="Casacuberta J.M."/>
            <person name="Arus P."/>
        </authorList>
    </citation>
    <scope>NUCLEOTIDE SEQUENCE [LARGE SCALE GENOMIC DNA]</scope>
    <source>
        <strain evidence="3">cv. Texas</strain>
    </source>
</reference>